<sequence>MNIAATSPRSLPWLCLLLAIASLQGCRTGVAAPQESLPEIQACFIGGNSAIPVTLEVASTPEQRRKGLMGRDSLSPNHGMLFEYEQERDAEHGFWMYKTRIPLDIAFLDDNGIVGSIRHMVPCASASGSGCPTYPAGVPFISAVEMNSGFFREHGIEPGDRLRLGAANCPTS</sequence>
<dbReference type="RefSeq" id="WP_228143526.1">
    <property type="nucleotide sequence ID" value="NZ_FOYV01000001.1"/>
</dbReference>
<evidence type="ECO:0000256" key="1">
    <source>
        <dbReference type="SAM" id="SignalP"/>
    </source>
</evidence>
<dbReference type="EMBL" id="FOYV01000001">
    <property type="protein sequence ID" value="SFR39356.1"/>
    <property type="molecule type" value="Genomic_DNA"/>
</dbReference>
<gene>
    <name evidence="2" type="ORF">SAMN04488073_0360</name>
</gene>
<evidence type="ECO:0008006" key="4">
    <source>
        <dbReference type="Google" id="ProtNLM"/>
    </source>
</evidence>
<dbReference type="AlphaFoldDB" id="A0A1I6GAW8"/>
<keyword evidence="1" id="KW-0732">Signal</keyword>
<dbReference type="PANTHER" id="PTHR37953:SF1">
    <property type="entry name" value="UPF0127 PROTEIN MJ1496"/>
    <property type="match status" value="1"/>
</dbReference>
<dbReference type="PANTHER" id="PTHR37953">
    <property type="entry name" value="UPF0127 PROTEIN MJ1496"/>
    <property type="match status" value="1"/>
</dbReference>
<evidence type="ECO:0000313" key="3">
    <source>
        <dbReference type="Proteomes" id="UP000199290"/>
    </source>
</evidence>
<dbReference type="Proteomes" id="UP000199290">
    <property type="component" value="Unassembled WGS sequence"/>
</dbReference>
<name>A0A1I6GAW8_9GAMM</name>
<evidence type="ECO:0000313" key="2">
    <source>
        <dbReference type="EMBL" id="SFR39356.1"/>
    </source>
</evidence>
<dbReference type="InterPro" id="IPR038695">
    <property type="entry name" value="Saro_0823-like_sf"/>
</dbReference>
<dbReference type="InterPro" id="IPR003795">
    <property type="entry name" value="DUF192"/>
</dbReference>
<accession>A0A1I6GAW8</accession>
<dbReference type="Pfam" id="PF02643">
    <property type="entry name" value="DUF192"/>
    <property type="match status" value="1"/>
</dbReference>
<proteinExistence type="predicted"/>
<dbReference type="STRING" id="375760.SAMN04488073_0360"/>
<feature type="signal peptide" evidence="1">
    <location>
        <begin position="1"/>
        <end position="31"/>
    </location>
</feature>
<dbReference type="Gene3D" id="2.60.120.1140">
    <property type="entry name" value="Protein of unknown function DUF192"/>
    <property type="match status" value="1"/>
</dbReference>
<keyword evidence="3" id="KW-1185">Reference proteome</keyword>
<reference evidence="3" key="1">
    <citation type="submission" date="2016-10" db="EMBL/GenBank/DDBJ databases">
        <authorList>
            <person name="Varghese N."/>
            <person name="Submissions S."/>
        </authorList>
    </citation>
    <scope>NUCLEOTIDE SEQUENCE [LARGE SCALE GENOMIC DNA]</scope>
    <source>
        <strain evidence="3">CGMCC 1.6294</strain>
    </source>
</reference>
<protein>
    <recommendedName>
        <fullName evidence="4">DUF192 domain-containing protein</fullName>
    </recommendedName>
</protein>
<feature type="chain" id="PRO_5011476620" description="DUF192 domain-containing protein" evidence="1">
    <location>
        <begin position="32"/>
        <end position="172"/>
    </location>
</feature>
<organism evidence="2 3">
    <name type="scientific">Marinobacter gudaonensis</name>
    <dbReference type="NCBI Taxonomy" id="375760"/>
    <lineage>
        <taxon>Bacteria</taxon>
        <taxon>Pseudomonadati</taxon>
        <taxon>Pseudomonadota</taxon>
        <taxon>Gammaproteobacteria</taxon>
        <taxon>Pseudomonadales</taxon>
        <taxon>Marinobacteraceae</taxon>
        <taxon>Marinobacter</taxon>
    </lineage>
</organism>